<dbReference type="Pfam" id="PF14441">
    <property type="entry name" value="OTT_1508_deam"/>
    <property type="match status" value="1"/>
</dbReference>
<gene>
    <name evidence="1" type="ORF">KHLLAP_LOCUS9554</name>
</gene>
<protein>
    <submittedName>
        <fullName evidence="1">Uu.00g141120.m01.CDS01</fullName>
    </submittedName>
</protein>
<comment type="caution">
    <text evidence="1">The sequence shown here is derived from an EMBL/GenBank/DDBJ whole genome shotgun (WGS) entry which is preliminary data.</text>
</comment>
<proteinExistence type="predicted"/>
<accession>A0AAI8VQ61</accession>
<evidence type="ECO:0000313" key="2">
    <source>
        <dbReference type="Proteomes" id="UP001295740"/>
    </source>
</evidence>
<dbReference type="AlphaFoldDB" id="A0AAI8VQ61"/>
<organism evidence="1 2">
    <name type="scientific">Anthostomella pinea</name>
    <dbReference type="NCBI Taxonomy" id="933095"/>
    <lineage>
        <taxon>Eukaryota</taxon>
        <taxon>Fungi</taxon>
        <taxon>Dikarya</taxon>
        <taxon>Ascomycota</taxon>
        <taxon>Pezizomycotina</taxon>
        <taxon>Sordariomycetes</taxon>
        <taxon>Xylariomycetidae</taxon>
        <taxon>Xylariales</taxon>
        <taxon>Xylariaceae</taxon>
        <taxon>Anthostomella</taxon>
    </lineage>
</organism>
<sequence length="625" mass="70767">MSPKSWTLQDTCCSLFPQGRGIKSVIGKGWKLEDATARFNSIQKEEPQIHAEIQLLMYLAQQESSQSSRQESNGLMYGYIGCSKKSCYLCNEFIKQYDPSFRTQGSHGALFSQWTVPHLETSGDIGGASVRIARALHQVEQNLVSLVRKDKTGKVQIAAVKQSSVGGSSCGTTLPGGKGDISEWAQLLASSHLVEERMCNMMNIRTLFEADSVAENTEVELEQQLLSSFRDDHVFSEPPAASHAVPCDSFEADYFLDLSAVRDEIPDDPDVLEKFGFMECRDYNERSFLLGLYQGLLNGLEVDVLVINSWMEDGTLKENIIKTYEERPQGNRGEYYPWFLRQAHLLNPNPEEDNTVSDAEMYLRHLDTARGRHLNLEDQGIPVEELSPWTKRESLRFFGILSMNAYPHPNMARVWFNLGFCVCHEEHHQRVLGTLYSSLVYGNKMMDDSDDALEIGQSERQPRETCSFGEFWTCFGEGRLAALMERYQLRGALEGFPYLEGFLSIPPDNPRPLVWHLRHLLELGLDANQATVIRCHEADMLGVARRKFGLDASSGRLDAKDIMILKDFYIKILEIGKEGATNPLDLERARVEGRLLEFLLQAHQATGWSRHDASEIREVLRKAFS</sequence>
<evidence type="ECO:0000313" key="1">
    <source>
        <dbReference type="EMBL" id="CAJ2509086.1"/>
    </source>
</evidence>
<dbReference type="EMBL" id="CAUWAG010000012">
    <property type="protein sequence ID" value="CAJ2509086.1"/>
    <property type="molecule type" value="Genomic_DNA"/>
</dbReference>
<reference evidence="1" key="1">
    <citation type="submission" date="2023-10" db="EMBL/GenBank/DDBJ databases">
        <authorList>
            <person name="Hackl T."/>
        </authorList>
    </citation>
    <scope>NUCLEOTIDE SEQUENCE</scope>
</reference>
<dbReference type="InterPro" id="IPR027796">
    <property type="entry name" value="OTT_1508_deam-like"/>
</dbReference>
<name>A0AAI8VQ61_9PEZI</name>
<keyword evidence="2" id="KW-1185">Reference proteome</keyword>
<dbReference type="Proteomes" id="UP001295740">
    <property type="component" value="Unassembled WGS sequence"/>
</dbReference>